<proteinExistence type="predicted"/>
<feature type="domain" description="Oxidoreductase N-terminal" evidence="2">
    <location>
        <begin position="7"/>
        <end position="115"/>
    </location>
</feature>
<name>A0A7J6G309_CANSA</name>
<dbReference type="Pfam" id="PF16884">
    <property type="entry name" value="ADH_N_2"/>
    <property type="match status" value="1"/>
</dbReference>
<dbReference type="SUPFAM" id="SSF50129">
    <property type="entry name" value="GroES-like"/>
    <property type="match status" value="1"/>
</dbReference>
<dbReference type="Gene3D" id="3.90.180.10">
    <property type="entry name" value="Medium-chain alcohol dehydrogenases, catalytic domain"/>
    <property type="match status" value="1"/>
</dbReference>
<dbReference type="AlphaFoldDB" id="A0A7J6G309"/>
<dbReference type="PANTHER" id="PTHR43205">
    <property type="entry name" value="PROSTAGLANDIN REDUCTASE"/>
    <property type="match status" value="1"/>
</dbReference>
<dbReference type="GO" id="GO:0032440">
    <property type="term" value="F:2-alkenal reductase [NAD(P)H] activity"/>
    <property type="evidence" value="ECO:0007669"/>
    <property type="project" value="TreeGrafter"/>
</dbReference>
<evidence type="ECO:0000313" key="3">
    <source>
        <dbReference type="EMBL" id="KAF4377383.1"/>
    </source>
</evidence>
<dbReference type="InterPro" id="IPR041694">
    <property type="entry name" value="ADH_N_2"/>
</dbReference>
<protein>
    <recommendedName>
        <fullName evidence="2">Oxidoreductase N-terminal domain-containing protein</fullName>
    </recommendedName>
</protein>
<comment type="caution">
    <text evidence="3">The sequence shown here is derived from an EMBL/GenBank/DDBJ whole genome shotgun (WGS) entry which is preliminary data.</text>
</comment>
<sequence>MAEVSNKQVLLKNHVLGFVKESDMVITSSTMKLKLPDGSKGVLVKNLYLSCDPYMRPRMNSQNVGSYVEPFKPGLPITGYGVCKILESGDPNFKEGDLVWGITGWEEHSIISATHTLFKIHNADVPLSYYTGLLGKFFFYLQVRTIRCLASWHHFPRLSQLLDSLNSLPTVKLDRQNLHSRKLQVLPMTINHAFDDVFGRDARHYDGKPCLWTLEAHRLALASGC</sequence>
<dbReference type="PANTHER" id="PTHR43205:SF7">
    <property type="entry name" value="PROSTAGLANDIN REDUCTASE 1"/>
    <property type="match status" value="1"/>
</dbReference>
<dbReference type="InterPro" id="IPR011032">
    <property type="entry name" value="GroES-like_sf"/>
</dbReference>
<organism evidence="3 4">
    <name type="scientific">Cannabis sativa</name>
    <name type="common">Hemp</name>
    <name type="synonym">Marijuana</name>
    <dbReference type="NCBI Taxonomy" id="3483"/>
    <lineage>
        <taxon>Eukaryota</taxon>
        <taxon>Viridiplantae</taxon>
        <taxon>Streptophyta</taxon>
        <taxon>Embryophyta</taxon>
        <taxon>Tracheophyta</taxon>
        <taxon>Spermatophyta</taxon>
        <taxon>Magnoliopsida</taxon>
        <taxon>eudicotyledons</taxon>
        <taxon>Gunneridae</taxon>
        <taxon>Pentapetalae</taxon>
        <taxon>rosids</taxon>
        <taxon>fabids</taxon>
        <taxon>Rosales</taxon>
        <taxon>Cannabaceae</taxon>
        <taxon>Cannabis</taxon>
    </lineage>
</organism>
<gene>
    <name evidence="3" type="ORF">F8388_013729</name>
</gene>
<dbReference type="InterPro" id="IPR045010">
    <property type="entry name" value="MDR_fam"/>
</dbReference>
<keyword evidence="1" id="KW-0560">Oxidoreductase</keyword>
<dbReference type="Proteomes" id="UP000525078">
    <property type="component" value="Unassembled WGS sequence"/>
</dbReference>
<evidence type="ECO:0000313" key="4">
    <source>
        <dbReference type="Proteomes" id="UP000525078"/>
    </source>
</evidence>
<evidence type="ECO:0000256" key="1">
    <source>
        <dbReference type="ARBA" id="ARBA00023002"/>
    </source>
</evidence>
<accession>A0A7J6G309</accession>
<dbReference type="EMBL" id="JAATIP010000080">
    <property type="protein sequence ID" value="KAF4377383.1"/>
    <property type="molecule type" value="Genomic_DNA"/>
</dbReference>
<evidence type="ECO:0000259" key="2">
    <source>
        <dbReference type="Pfam" id="PF16884"/>
    </source>
</evidence>
<reference evidence="3 4" key="1">
    <citation type="journal article" date="2020" name="bioRxiv">
        <title>Sequence and annotation of 42 cannabis genomes reveals extensive copy number variation in cannabinoid synthesis and pathogen resistance genes.</title>
        <authorList>
            <person name="Mckernan K.J."/>
            <person name="Helbert Y."/>
            <person name="Kane L.T."/>
            <person name="Ebling H."/>
            <person name="Zhang L."/>
            <person name="Liu B."/>
            <person name="Eaton Z."/>
            <person name="Mclaughlin S."/>
            <person name="Kingan S."/>
            <person name="Baybayan P."/>
            <person name="Concepcion G."/>
            <person name="Jordan M."/>
            <person name="Riva A."/>
            <person name="Barbazuk W."/>
            <person name="Harkins T."/>
        </authorList>
    </citation>
    <scope>NUCLEOTIDE SEQUENCE [LARGE SCALE GENOMIC DNA]</scope>
    <source>
        <strain evidence="4">cv. Jamaican Lion 4</strain>
        <tissue evidence="3">Leaf</tissue>
    </source>
</reference>